<dbReference type="PANTHER" id="PTHR30111:SF1">
    <property type="entry name" value="33 KDA CHAPERONIN"/>
    <property type="match status" value="1"/>
</dbReference>
<keyword evidence="8" id="KW-1185">Reference proteome</keyword>
<dbReference type="CDD" id="cd00498">
    <property type="entry name" value="Hsp33"/>
    <property type="match status" value="1"/>
</dbReference>
<comment type="function">
    <text evidence="6">Redox regulated molecular chaperone. Protects both thermally unfolding and oxidatively damaged proteins from irreversible aggregation. Plays an important role in the bacterial defense system toward oxidative stress.</text>
</comment>
<evidence type="ECO:0000313" key="8">
    <source>
        <dbReference type="Proteomes" id="UP000012589"/>
    </source>
</evidence>
<dbReference type="PIRSF" id="PIRSF005261">
    <property type="entry name" value="Heat_shock_Hsp33"/>
    <property type="match status" value="1"/>
</dbReference>
<dbReference type="InterPro" id="IPR016154">
    <property type="entry name" value="Heat_shock_Hsp33_C"/>
</dbReference>
<dbReference type="HOGENOM" id="CLU_054493_1_0_9"/>
<dbReference type="HAMAP" id="MF_00117">
    <property type="entry name" value="HslO"/>
    <property type="match status" value="1"/>
</dbReference>
<keyword evidence="5 6" id="KW-0676">Redox-active center</keyword>
<dbReference type="PATRIC" id="fig|1235802.3.peg.2466"/>
<keyword evidence="1 6" id="KW-0963">Cytoplasm</keyword>
<keyword evidence="2 6" id="KW-0862">Zinc</keyword>
<dbReference type="InterPro" id="IPR000397">
    <property type="entry name" value="Heat_shock_Hsp33"/>
</dbReference>
<dbReference type="STRING" id="1235802.C823_02330"/>
<comment type="caution">
    <text evidence="7">The sequence shown here is derived from an EMBL/GenBank/DDBJ whole genome shotgun (WGS) entry which is preliminary data.</text>
</comment>
<dbReference type="GO" id="GO:0005737">
    <property type="term" value="C:cytoplasm"/>
    <property type="evidence" value="ECO:0007669"/>
    <property type="project" value="UniProtKB-SubCell"/>
</dbReference>
<comment type="PTM">
    <text evidence="6">Under oxidizing conditions two disulfide bonds are formed involving the reactive cysteines. Under reducing conditions zinc is bound to the reactive cysteines and the protein is inactive.</text>
</comment>
<dbReference type="AlphaFoldDB" id="N2AGS0"/>
<dbReference type="InterPro" id="IPR016153">
    <property type="entry name" value="Heat_shock_Hsp33_N"/>
</dbReference>
<dbReference type="Gene3D" id="3.55.30.10">
    <property type="entry name" value="Hsp33 domain"/>
    <property type="match status" value="1"/>
</dbReference>
<evidence type="ECO:0000256" key="1">
    <source>
        <dbReference type="ARBA" id="ARBA00022490"/>
    </source>
</evidence>
<dbReference type="eggNOG" id="COG1281">
    <property type="taxonomic scope" value="Bacteria"/>
</dbReference>
<reference evidence="7 8" key="1">
    <citation type="journal article" date="2014" name="Genome Announc.">
        <title>Draft genome sequences of the altered schaedler flora, a defined bacterial community from gnotobiotic mice.</title>
        <authorList>
            <person name="Wannemuehler M.J."/>
            <person name="Overstreet A.M."/>
            <person name="Ward D.V."/>
            <person name="Phillips G.J."/>
        </authorList>
    </citation>
    <scope>NUCLEOTIDE SEQUENCE [LARGE SCALE GENOMIC DNA]</scope>
    <source>
        <strain evidence="7 8">ASF492</strain>
    </source>
</reference>
<dbReference type="Proteomes" id="UP000012589">
    <property type="component" value="Unassembled WGS sequence"/>
</dbReference>
<accession>N2AGS0</accession>
<proteinExistence type="inferred from homology"/>
<feature type="disulfide bond" description="Redox-active" evidence="6">
    <location>
        <begin position="279"/>
        <end position="282"/>
    </location>
</feature>
<organism evidence="7 8">
    <name type="scientific">Eubacterium plexicaudatum ASF492</name>
    <dbReference type="NCBI Taxonomy" id="1235802"/>
    <lineage>
        <taxon>Bacteria</taxon>
        <taxon>Bacillati</taxon>
        <taxon>Bacillota</taxon>
        <taxon>Clostridia</taxon>
        <taxon>Eubacteriales</taxon>
        <taxon>Eubacteriaceae</taxon>
        <taxon>Eubacterium</taxon>
    </lineage>
</organism>
<feature type="disulfide bond" description="Redox-active" evidence="6">
    <location>
        <begin position="246"/>
        <end position="248"/>
    </location>
</feature>
<dbReference type="Gene3D" id="3.90.1280.10">
    <property type="entry name" value="HSP33 redox switch-like"/>
    <property type="match status" value="1"/>
</dbReference>
<comment type="similarity">
    <text evidence="6">Belongs to the HSP33 family.</text>
</comment>
<evidence type="ECO:0000256" key="5">
    <source>
        <dbReference type="ARBA" id="ARBA00023284"/>
    </source>
</evidence>
<evidence type="ECO:0000256" key="6">
    <source>
        <dbReference type="HAMAP-Rule" id="MF_00117"/>
    </source>
</evidence>
<dbReference type="SUPFAM" id="SSF118352">
    <property type="entry name" value="HSP33 redox switch-like"/>
    <property type="match status" value="1"/>
</dbReference>
<dbReference type="GO" id="GO:0042026">
    <property type="term" value="P:protein refolding"/>
    <property type="evidence" value="ECO:0007669"/>
    <property type="project" value="TreeGrafter"/>
</dbReference>
<protein>
    <recommendedName>
        <fullName evidence="6">33 kDa chaperonin</fullName>
    </recommendedName>
    <alternativeName>
        <fullName evidence="6">Heat shock protein 33 homolog</fullName>
        <shortName evidence="6">HSP33</shortName>
    </alternativeName>
</protein>
<evidence type="ECO:0000256" key="2">
    <source>
        <dbReference type="ARBA" id="ARBA00022833"/>
    </source>
</evidence>
<keyword evidence="3 6" id="KW-1015">Disulfide bond</keyword>
<dbReference type="EMBL" id="AQFT01000072">
    <property type="protein sequence ID" value="EMZ27206.1"/>
    <property type="molecule type" value="Genomic_DNA"/>
</dbReference>
<name>N2AGS0_9FIRM</name>
<evidence type="ECO:0000313" key="7">
    <source>
        <dbReference type="EMBL" id="EMZ27206.1"/>
    </source>
</evidence>
<comment type="subcellular location">
    <subcellularLocation>
        <location evidence="6">Cytoplasm</location>
    </subcellularLocation>
</comment>
<dbReference type="GO" id="GO:0051082">
    <property type="term" value="F:unfolded protein binding"/>
    <property type="evidence" value="ECO:0007669"/>
    <property type="project" value="UniProtKB-UniRule"/>
</dbReference>
<dbReference type="SUPFAM" id="SSF64397">
    <property type="entry name" value="Hsp33 domain"/>
    <property type="match status" value="1"/>
</dbReference>
<sequence length="298" mass="31971">MNQQIKKDAVKDYMVRATAAEGSVRAFAVTSVQMTEQARLYHHMSPVISAALGRLLAAGAMMGAMMKGSEDLLTLQIMSDGPAKGLVVTADASGHVKGYPKVADVDLPANAMGKLDVGTAVGGGILRVIRDMGLKEPYIGTTQLQTGEIAEDLTYYFASSEQTPSSVGLGVLVDTDCSIRQAGGFILQLMPQAGDEVIAQLEKNISGLRPVTDMLEQGLTPENLLEELLKGLHVEIIDRMPVAFACGCSKERVQRALAGISQKDLQSMVDDGEPIEIKCQFCNTAYSFDVEELKNMLK</sequence>
<gene>
    <name evidence="6" type="primary">hslO</name>
    <name evidence="7" type="ORF">C823_02330</name>
</gene>
<dbReference type="PANTHER" id="PTHR30111">
    <property type="entry name" value="33 KDA CHAPERONIN"/>
    <property type="match status" value="1"/>
</dbReference>
<dbReference type="NCBIfam" id="NF001033">
    <property type="entry name" value="PRK00114.1"/>
    <property type="match status" value="1"/>
</dbReference>
<dbReference type="Pfam" id="PF01430">
    <property type="entry name" value="HSP33"/>
    <property type="match status" value="1"/>
</dbReference>
<evidence type="ECO:0000256" key="3">
    <source>
        <dbReference type="ARBA" id="ARBA00023157"/>
    </source>
</evidence>
<keyword evidence="4 6" id="KW-0143">Chaperone</keyword>
<evidence type="ECO:0000256" key="4">
    <source>
        <dbReference type="ARBA" id="ARBA00023186"/>
    </source>
</evidence>
<dbReference type="GO" id="GO:0044183">
    <property type="term" value="F:protein folding chaperone"/>
    <property type="evidence" value="ECO:0007669"/>
    <property type="project" value="TreeGrafter"/>
</dbReference>